<dbReference type="Pfam" id="PF00795">
    <property type="entry name" value="CN_hydrolase"/>
    <property type="match status" value="1"/>
</dbReference>
<dbReference type="EMBL" id="CP015243">
    <property type="protein sequence ID" value="ANF58846.1"/>
    <property type="molecule type" value="Genomic_DNA"/>
</dbReference>
<evidence type="ECO:0000313" key="3">
    <source>
        <dbReference type="Proteomes" id="UP000077875"/>
    </source>
</evidence>
<evidence type="ECO:0000259" key="1">
    <source>
        <dbReference type="PROSITE" id="PS50263"/>
    </source>
</evidence>
<evidence type="ECO:0000313" key="2">
    <source>
        <dbReference type="EMBL" id="ANF58846.1"/>
    </source>
</evidence>
<dbReference type="Proteomes" id="UP000077875">
    <property type="component" value="Chromosome"/>
</dbReference>
<dbReference type="Gene3D" id="3.60.110.10">
    <property type="entry name" value="Carbon-nitrogen hydrolase"/>
    <property type="match status" value="1"/>
</dbReference>
<dbReference type="InterPro" id="IPR036526">
    <property type="entry name" value="C-N_Hydrolase_sf"/>
</dbReference>
<dbReference type="PANTHER" id="PTHR23088">
    <property type="entry name" value="NITRILASE-RELATED"/>
    <property type="match status" value="1"/>
</dbReference>
<organism evidence="2 3">
    <name type="scientific">Halotalea alkalilenta</name>
    <dbReference type="NCBI Taxonomy" id="376489"/>
    <lineage>
        <taxon>Bacteria</taxon>
        <taxon>Pseudomonadati</taxon>
        <taxon>Pseudomonadota</taxon>
        <taxon>Gammaproteobacteria</taxon>
        <taxon>Oceanospirillales</taxon>
        <taxon>Halomonadaceae</taxon>
        <taxon>Halotalea</taxon>
    </lineage>
</organism>
<dbReference type="CDD" id="cd07574">
    <property type="entry name" value="nitrilase_Rim1_like"/>
    <property type="match status" value="1"/>
</dbReference>
<dbReference type="PANTHER" id="PTHR23088:SF50">
    <property type="entry name" value="HYDROLASE YHCX"/>
    <property type="match status" value="1"/>
</dbReference>
<dbReference type="InterPro" id="IPR003010">
    <property type="entry name" value="C-N_Hydrolase"/>
</dbReference>
<keyword evidence="2" id="KW-0378">Hydrolase</keyword>
<sequence>MIRVAACQYKIELFEQWDDYAEHLTALCEDAAAEGAQLLLLPEYAGLVLSGQLGRDREDLAATLSGIQPLVPRWHALCAELARSLGVYLQPGSLPVRDADGAYRNRAWLFGPQGELGHQDKLMMTRFEREEWSVVKGSGLEVFDTPLGRLGIQICYDNEFPIASRRLAEAGVELVLAPSCTDTEAGFYRVRTGARARALENQFAVLMAPTVGEAPWSPALDVNLGRAGLYVPSDRGMPASGIVAESATLSPPRSQWLIEDIDLDAVRRVREQGQVFTRRDWVEQFEPGQLTLRSAKAAPH</sequence>
<feature type="domain" description="CN hydrolase" evidence="1">
    <location>
        <begin position="2"/>
        <end position="263"/>
    </location>
</feature>
<reference evidence="2 3" key="1">
    <citation type="submission" date="2016-04" db="EMBL/GenBank/DDBJ databases">
        <title>Complete Genome Sequence of Halotalea alkalilenta IHB B 13600.</title>
        <authorList>
            <person name="Swarnkar M.K."/>
            <person name="Sharma A."/>
            <person name="Kaushal K."/>
            <person name="Soni R."/>
            <person name="Rana S."/>
            <person name="Singh A.K."/>
            <person name="Gulati A."/>
        </authorList>
    </citation>
    <scope>NUCLEOTIDE SEQUENCE [LARGE SCALE GENOMIC DNA]</scope>
    <source>
        <strain evidence="2 3">IHB B 13600</strain>
    </source>
</reference>
<gene>
    <name evidence="2" type="ORF">A5892_16380</name>
</gene>
<accession>A0A172YI41</accession>
<dbReference type="KEGG" id="haa:A5892_16380"/>
<dbReference type="PROSITE" id="PS50263">
    <property type="entry name" value="CN_HYDROLASE"/>
    <property type="match status" value="1"/>
</dbReference>
<dbReference type="AlphaFoldDB" id="A0A172YI41"/>
<dbReference type="GO" id="GO:0016787">
    <property type="term" value="F:hydrolase activity"/>
    <property type="evidence" value="ECO:0007669"/>
    <property type="project" value="UniProtKB-KW"/>
</dbReference>
<dbReference type="STRING" id="376489.A5892_16380"/>
<proteinExistence type="predicted"/>
<dbReference type="SUPFAM" id="SSF56317">
    <property type="entry name" value="Carbon-nitrogen hydrolase"/>
    <property type="match status" value="1"/>
</dbReference>
<name>A0A172YI41_9GAMM</name>
<dbReference type="RefSeq" id="WP_064123701.1">
    <property type="nucleotide sequence ID" value="NZ_CP015243.1"/>
</dbReference>
<keyword evidence="3" id="KW-1185">Reference proteome</keyword>
<protein>
    <submittedName>
        <fullName evidence="2">Amidohydrolase</fullName>
    </submittedName>
</protein>